<proteinExistence type="predicted"/>
<feature type="domain" description="XdhC- CoxI" evidence="1">
    <location>
        <begin position="79"/>
        <end position="142"/>
    </location>
</feature>
<reference evidence="3" key="1">
    <citation type="journal article" date="2014" name="Front. Microbiol.">
        <title>High frequency of phylogenetically diverse reductive dehalogenase-homologous genes in deep subseafloor sedimentary metagenomes.</title>
        <authorList>
            <person name="Kawai M."/>
            <person name="Futagami T."/>
            <person name="Toyoda A."/>
            <person name="Takaki Y."/>
            <person name="Nishi S."/>
            <person name="Hori S."/>
            <person name="Arai W."/>
            <person name="Tsubouchi T."/>
            <person name="Morono Y."/>
            <person name="Uchiyama I."/>
            <person name="Ito T."/>
            <person name="Fujiyama A."/>
            <person name="Inagaki F."/>
            <person name="Takami H."/>
        </authorList>
    </citation>
    <scope>NUCLEOTIDE SEQUENCE</scope>
    <source>
        <strain evidence="3">Expedition CK06-06</strain>
    </source>
</reference>
<dbReference type="InterPro" id="IPR036291">
    <property type="entry name" value="NAD(P)-bd_dom_sf"/>
</dbReference>
<dbReference type="Pfam" id="PF13478">
    <property type="entry name" value="XdhC_C"/>
    <property type="match status" value="1"/>
</dbReference>
<evidence type="ECO:0000259" key="2">
    <source>
        <dbReference type="Pfam" id="PF13478"/>
    </source>
</evidence>
<evidence type="ECO:0000259" key="1">
    <source>
        <dbReference type="Pfam" id="PF02625"/>
    </source>
</evidence>
<sequence length="330" mass="35581">LDLITPIVNDPYIFGQIAATNSLSDIFAMGGRPLMALNIVCFPEEEGKYHLLDMILQGGADKVAEAGALLAGGHSVNDKGETIALVTVIETKGSTPRGVGAKMLVNKDGLISGTIGGGITEARVIEEVKQALKEGKGKLLTYHLTKEKAALDEGAICGGDMKVFIDILQPKEEVLIFGAGHIAVYVSRLAKMVGFKVTVIDSRKEFANQDRFPEADEIIAEDTEKALRHLNIAPSTYIIVVTRGHLKDEEVLASVVRSNAVYIGMIGSRKKNATVFQHLEKQGVSAQELKKVHAPIGIDIGARTPEEIAVSIIAEIIQVRRKKVILEGER</sequence>
<evidence type="ECO:0008006" key="4">
    <source>
        <dbReference type="Google" id="ProtNLM"/>
    </source>
</evidence>
<accession>X1FLJ1</accession>
<dbReference type="InterPro" id="IPR003777">
    <property type="entry name" value="XdhC_CoxI"/>
</dbReference>
<dbReference type="PANTHER" id="PTHR30388:SF6">
    <property type="entry name" value="XANTHINE DEHYDROGENASE SUBUNIT A-RELATED"/>
    <property type="match status" value="1"/>
</dbReference>
<comment type="caution">
    <text evidence="3">The sequence shown here is derived from an EMBL/GenBank/DDBJ whole genome shotgun (WGS) entry which is preliminary data.</text>
</comment>
<protein>
    <recommendedName>
        <fullName evidence="4">XdhC Rossmann domain-containing protein</fullName>
    </recommendedName>
</protein>
<name>X1FLJ1_9ZZZZ</name>
<dbReference type="SUPFAM" id="SSF51735">
    <property type="entry name" value="NAD(P)-binding Rossmann-fold domains"/>
    <property type="match status" value="1"/>
</dbReference>
<evidence type="ECO:0000313" key="3">
    <source>
        <dbReference type="EMBL" id="GAH46531.1"/>
    </source>
</evidence>
<dbReference type="Gene3D" id="3.40.50.720">
    <property type="entry name" value="NAD(P)-binding Rossmann-like Domain"/>
    <property type="match status" value="1"/>
</dbReference>
<gene>
    <name evidence="3" type="ORF">S03H2_14998</name>
</gene>
<feature type="non-terminal residue" evidence="3">
    <location>
        <position position="1"/>
    </location>
</feature>
<dbReference type="SUPFAM" id="SSF55326">
    <property type="entry name" value="PurM N-terminal domain-like"/>
    <property type="match status" value="1"/>
</dbReference>
<organism evidence="3">
    <name type="scientific">marine sediment metagenome</name>
    <dbReference type="NCBI Taxonomy" id="412755"/>
    <lineage>
        <taxon>unclassified sequences</taxon>
        <taxon>metagenomes</taxon>
        <taxon>ecological metagenomes</taxon>
    </lineage>
</organism>
<feature type="domain" description="XdhC Rossmann" evidence="2">
    <location>
        <begin position="174"/>
        <end position="316"/>
    </location>
</feature>
<dbReference type="PANTHER" id="PTHR30388">
    <property type="entry name" value="ALDEHYDE OXIDOREDUCTASE MOLYBDENUM COFACTOR ASSEMBLY PROTEIN"/>
    <property type="match status" value="1"/>
</dbReference>
<dbReference type="Gene3D" id="3.30.1330.10">
    <property type="entry name" value="PurM-like, N-terminal domain"/>
    <property type="match status" value="1"/>
</dbReference>
<dbReference type="Pfam" id="PF02625">
    <property type="entry name" value="XdhC_CoxI"/>
    <property type="match status" value="1"/>
</dbReference>
<dbReference type="EMBL" id="BARU01007612">
    <property type="protein sequence ID" value="GAH46531.1"/>
    <property type="molecule type" value="Genomic_DNA"/>
</dbReference>
<dbReference type="AlphaFoldDB" id="X1FLJ1"/>
<dbReference type="InterPro" id="IPR052698">
    <property type="entry name" value="MoCofactor_Util/Proc"/>
</dbReference>
<dbReference type="InterPro" id="IPR036921">
    <property type="entry name" value="PurM-like_N_sf"/>
</dbReference>
<dbReference type="InterPro" id="IPR027051">
    <property type="entry name" value="XdhC_Rossmann_dom"/>
</dbReference>